<accession>A0AAV7MIP8</accession>
<protein>
    <submittedName>
        <fullName evidence="1">Uncharacterized protein</fullName>
    </submittedName>
</protein>
<gene>
    <name evidence="1" type="ORF">NDU88_000378</name>
</gene>
<dbReference type="Proteomes" id="UP001066276">
    <property type="component" value="Chromosome 9"/>
</dbReference>
<comment type="caution">
    <text evidence="1">The sequence shown here is derived from an EMBL/GenBank/DDBJ whole genome shotgun (WGS) entry which is preliminary data.</text>
</comment>
<name>A0AAV7MIP8_PLEWA</name>
<reference evidence="1" key="1">
    <citation type="journal article" date="2022" name="bioRxiv">
        <title>Sequencing and chromosome-scale assembly of the giantPleurodeles waltlgenome.</title>
        <authorList>
            <person name="Brown T."/>
            <person name="Elewa A."/>
            <person name="Iarovenko S."/>
            <person name="Subramanian E."/>
            <person name="Araus A.J."/>
            <person name="Petzold A."/>
            <person name="Susuki M."/>
            <person name="Suzuki K.-i.T."/>
            <person name="Hayashi T."/>
            <person name="Toyoda A."/>
            <person name="Oliveira C."/>
            <person name="Osipova E."/>
            <person name="Leigh N.D."/>
            <person name="Simon A."/>
            <person name="Yun M.H."/>
        </authorList>
    </citation>
    <scope>NUCLEOTIDE SEQUENCE</scope>
    <source>
        <strain evidence="1">20211129_DDA</strain>
        <tissue evidence="1">Liver</tissue>
    </source>
</reference>
<organism evidence="1 2">
    <name type="scientific">Pleurodeles waltl</name>
    <name type="common">Iberian ribbed newt</name>
    <dbReference type="NCBI Taxonomy" id="8319"/>
    <lineage>
        <taxon>Eukaryota</taxon>
        <taxon>Metazoa</taxon>
        <taxon>Chordata</taxon>
        <taxon>Craniata</taxon>
        <taxon>Vertebrata</taxon>
        <taxon>Euteleostomi</taxon>
        <taxon>Amphibia</taxon>
        <taxon>Batrachia</taxon>
        <taxon>Caudata</taxon>
        <taxon>Salamandroidea</taxon>
        <taxon>Salamandridae</taxon>
        <taxon>Pleurodelinae</taxon>
        <taxon>Pleurodeles</taxon>
    </lineage>
</organism>
<sequence>MCGGTDGTAGEMVPLWIDGGTCGETGGTVGDSAWRNGWYCQKEVVVCVEGRAVSLERDGGTRGGTDGTAGD</sequence>
<dbReference type="AlphaFoldDB" id="A0AAV7MIP8"/>
<proteinExistence type="predicted"/>
<dbReference type="EMBL" id="JANPWB010000013">
    <property type="protein sequence ID" value="KAJ1102939.1"/>
    <property type="molecule type" value="Genomic_DNA"/>
</dbReference>
<evidence type="ECO:0000313" key="2">
    <source>
        <dbReference type="Proteomes" id="UP001066276"/>
    </source>
</evidence>
<evidence type="ECO:0000313" key="1">
    <source>
        <dbReference type="EMBL" id="KAJ1102939.1"/>
    </source>
</evidence>
<keyword evidence="2" id="KW-1185">Reference proteome</keyword>